<feature type="transmembrane region" description="Helical" evidence="8">
    <location>
        <begin position="62"/>
        <end position="80"/>
    </location>
</feature>
<dbReference type="OrthoDB" id="9775735at2"/>
<accession>A0A075JEG8</accession>
<comment type="similarity">
    <text evidence="2">Belongs to the BCCT transporter (TC 2.A.15) family.</text>
</comment>
<keyword evidence="6 8" id="KW-1133">Transmembrane helix</keyword>
<keyword evidence="7 8" id="KW-0472">Membrane</keyword>
<dbReference type="PANTHER" id="PTHR30047:SF7">
    <property type="entry name" value="HIGH-AFFINITY CHOLINE TRANSPORT PROTEIN"/>
    <property type="match status" value="1"/>
</dbReference>
<comment type="subcellular location">
    <subcellularLocation>
        <location evidence="1">Cell membrane</location>
        <topology evidence="1">Multi-pass membrane protein</topology>
    </subcellularLocation>
</comment>
<dbReference type="PROSITE" id="PS01303">
    <property type="entry name" value="BCCT"/>
    <property type="match status" value="1"/>
</dbReference>
<feature type="transmembrane region" description="Helical" evidence="8">
    <location>
        <begin position="148"/>
        <end position="170"/>
    </location>
</feature>
<evidence type="ECO:0000256" key="7">
    <source>
        <dbReference type="ARBA" id="ARBA00023136"/>
    </source>
</evidence>
<dbReference type="GeneID" id="41840834"/>
<keyword evidence="3" id="KW-0813">Transport</keyword>
<dbReference type="Proteomes" id="UP000027986">
    <property type="component" value="Chromosome"/>
</dbReference>
<gene>
    <name evidence="9" type="ORF">HX89_06580</name>
</gene>
<feature type="transmembrane region" description="Helical" evidence="8">
    <location>
        <begin position="457"/>
        <end position="476"/>
    </location>
</feature>
<evidence type="ECO:0000256" key="3">
    <source>
        <dbReference type="ARBA" id="ARBA00022448"/>
    </source>
</evidence>
<dbReference type="EMBL" id="CP008889">
    <property type="protein sequence ID" value="AIF40661.1"/>
    <property type="molecule type" value="Genomic_DNA"/>
</dbReference>
<name>A0A075JEG8_9MICO</name>
<dbReference type="RefSeq" id="WP_038567912.1">
    <property type="nucleotide sequence ID" value="NZ_CP008889.1"/>
</dbReference>
<evidence type="ECO:0000313" key="9">
    <source>
        <dbReference type="EMBL" id="AIF40661.1"/>
    </source>
</evidence>
<feature type="transmembrane region" description="Helical" evidence="8">
    <location>
        <begin position="270"/>
        <end position="294"/>
    </location>
</feature>
<keyword evidence="10" id="KW-1185">Reference proteome</keyword>
<keyword evidence="5 8" id="KW-0812">Transmembrane</keyword>
<feature type="transmembrane region" description="Helical" evidence="8">
    <location>
        <begin position="236"/>
        <end position="258"/>
    </location>
</feature>
<organism evidence="9 10">
    <name type="scientific">Dermacoccus nishinomiyaensis</name>
    <dbReference type="NCBI Taxonomy" id="1274"/>
    <lineage>
        <taxon>Bacteria</taxon>
        <taxon>Bacillati</taxon>
        <taxon>Actinomycetota</taxon>
        <taxon>Actinomycetes</taxon>
        <taxon>Micrococcales</taxon>
        <taxon>Dermacoccaceae</taxon>
        <taxon>Dermacoccus</taxon>
    </lineage>
</organism>
<feature type="transmembrane region" description="Helical" evidence="8">
    <location>
        <begin position="199"/>
        <end position="224"/>
    </location>
</feature>
<reference evidence="9 10" key="1">
    <citation type="submission" date="2014-07" db="EMBL/GenBank/DDBJ databases">
        <title>Genome Sequencing of Dermacoccus nishinomiyaensis.</title>
        <authorList>
            <person name="Hong K.W."/>
            <person name="Chan K.G."/>
        </authorList>
    </citation>
    <scope>NUCLEOTIDE SEQUENCE [LARGE SCALE GENOMIC DNA]</scope>
    <source>
        <strain evidence="9 10">M25</strain>
    </source>
</reference>
<dbReference type="GO" id="GO:0022857">
    <property type="term" value="F:transmembrane transporter activity"/>
    <property type="evidence" value="ECO:0007669"/>
    <property type="project" value="InterPro"/>
</dbReference>
<feature type="transmembrane region" description="Helical" evidence="8">
    <location>
        <begin position="101"/>
        <end position="120"/>
    </location>
</feature>
<sequence length="679" mass="73217">MSSPATVTAEDEQVVDPKVKPVVLGGTAVFIVLVAGWCLVAPKTAEKQLGDLTAWMGDWFGWFYILLATATLVFVAYIALRHSKVRMGADSDRPEYSTFSWACMLFAAGIGTDLMFFAVAEPATQYLNPPTGKGGTVESAREATVWTLFHYGITGWGMYTLMGLALGYFAHRKGLPLAVRSALYPLFGKRIKGGIGNAVDIATVLGTIFGVATSLGIGVVMLNVGLDVLFGAPQGLPVQIGLVLLAVVMATISATSGVDKGIRILSQLNVILALLLAGWVLVFGDTSFLLRAAVMNVGDFVSMFPGMTMDTMAYDYPADWMNGWTLFFWAWWIAWASFVGMFLARISKGRTIGQFVTGTLTIPFLYIVMWVTMFGNSAIERIRGGDAAFGESAVNAPETGFFDLLQQYPAATFIIGLATFVGLLFYVTSADSGALVMANLSSTLPDPETDAKPWVRILWAAATGLLTVAMLVVGGIKALQSATVVMGLPFAVVMVLVMIGLHRALEGERRQSDALRASLRSSIVSAPPAPTQGSWRNRLARQFGTVSLRTLETRMTSVVEPALEEVAAELRNSGVDAVVETNADPSRHVARTVTLTVHAQGPGFDDFHYFTHIRRVKVASYGSRMVEADDTSCQLEVVVPGGGTYEIDTYTKEQIAHDVLDHYQWWVGSVDAVATEAAR</sequence>
<dbReference type="eggNOG" id="COG1292">
    <property type="taxonomic scope" value="Bacteria"/>
</dbReference>
<dbReference type="HOGENOM" id="CLU_010118_3_1_11"/>
<feature type="transmembrane region" description="Helical" evidence="8">
    <location>
        <begin position="408"/>
        <end position="427"/>
    </location>
</feature>
<evidence type="ECO:0000256" key="1">
    <source>
        <dbReference type="ARBA" id="ARBA00004651"/>
    </source>
</evidence>
<evidence type="ECO:0000256" key="4">
    <source>
        <dbReference type="ARBA" id="ARBA00022475"/>
    </source>
</evidence>
<dbReference type="KEGG" id="dni:HX89_06580"/>
<dbReference type="InterPro" id="IPR018093">
    <property type="entry name" value="BCCT_CS"/>
</dbReference>
<feature type="transmembrane region" description="Helical" evidence="8">
    <location>
        <begin position="482"/>
        <end position="501"/>
    </location>
</feature>
<feature type="transmembrane region" description="Helical" evidence="8">
    <location>
        <begin position="22"/>
        <end position="42"/>
    </location>
</feature>
<evidence type="ECO:0000256" key="2">
    <source>
        <dbReference type="ARBA" id="ARBA00005658"/>
    </source>
</evidence>
<evidence type="ECO:0000313" key="10">
    <source>
        <dbReference type="Proteomes" id="UP000027986"/>
    </source>
</evidence>
<evidence type="ECO:0000256" key="6">
    <source>
        <dbReference type="ARBA" id="ARBA00022989"/>
    </source>
</evidence>
<evidence type="ECO:0000256" key="5">
    <source>
        <dbReference type="ARBA" id="ARBA00022692"/>
    </source>
</evidence>
<evidence type="ECO:0000256" key="8">
    <source>
        <dbReference type="SAM" id="Phobius"/>
    </source>
</evidence>
<feature type="transmembrane region" description="Helical" evidence="8">
    <location>
        <begin position="355"/>
        <end position="373"/>
    </location>
</feature>
<dbReference type="AlphaFoldDB" id="A0A075JEG8"/>
<proteinExistence type="inferred from homology"/>
<feature type="transmembrane region" description="Helical" evidence="8">
    <location>
        <begin position="324"/>
        <end position="343"/>
    </location>
</feature>
<dbReference type="NCBIfam" id="NF007399">
    <property type="entry name" value="PRK09928.1"/>
    <property type="match status" value="1"/>
</dbReference>
<dbReference type="InterPro" id="IPR000060">
    <property type="entry name" value="BCCT_transptr"/>
</dbReference>
<dbReference type="Pfam" id="PF02028">
    <property type="entry name" value="BCCT"/>
    <property type="match status" value="1"/>
</dbReference>
<dbReference type="NCBIfam" id="TIGR00842">
    <property type="entry name" value="bcct"/>
    <property type="match status" value="1"/>
</dbReference>
<protein>
    <submittedName>
        <fullName evidence="9">Choline transporter</fullName>
    </submittedName>
</protein>
<dbReference type="PANTHER" id="PTHR30047">
    <property type="entry name" value="HIGH-AFFINITY CHOLINE TRANSPORT PROTEIN-RELATED"/>
    <property type="match status" value="1"/>
</dbReference>
<keyword evidence="4" id="KW-1003">Cell membrane</keyword>
<dbReference type="GO" id="GO:0005886">
    <property type="term" value="C:plasma membrane"/>
    <property type="evidence" value="ECO:0007669"/>
    <property type="project" value="UniProtKB-SubCell"/>
</dbReference>